<dbReference type="AlphaFoldDB" id="A0A2J8M5Q1"/>
<protein>
    <submittedName>
        <fullName evidence="1">VPS8 isoform 23</fullName>
    </submittedName>
</protein>
<name>A0A2J8M5Q1_PANTR</name>
<dbReference type="EMBL" id="NBAG03000267">
    <property type="protein sequence ID" value="PNI54843.1"/>
    <property type="molecule type" value="Genomic_DNA"/>
</dbReference>
<evidence type="ECO:0000313" key="1">
    <source>
        <dbReference type="EMBL" id="PNI54843.1"/>
    </source>
</evidence>
<reference evidence="1 2" key="1">
    <citation type="submission" date="2017-12" db="EMBL/GenBank/DDBJ databases">
        <title>High-resolution comparative analysis of great ape genomes.</title>
        <authorList>
            <person name="Pollen A."/>
            <person name="Hastie A."/>
            <person name="Hormozdiari F."/>
            <person name="Dougherty M."/>
            <person name="Liu R."/>
            <person name="Chaisson M."/>
            <person name="Hoppe E."/>
            <person name="Hill C."/>
            <person name="Pang A."/>
            <person name="Hillier L."/>
            <person name="Baker C."/>
            <person name="Armstrong J."/>
            <person name="Shendure J."/>
            <person name="Paten B."/>
            <person name="Wilson R."/>
            <person name="Chao H."/>
            <person name="Schneider V."/>
            <person name="Ventura M."/>
            <person name="Kronenberg Z."/>
            <person name="Murali S."/>
            <person name="Gordon D."/>
            <person name="Cantsilieris S."/>
            <person name="Munson K."/>
            <person name="Nelson B."/>
            <person name="Raja A."/>
            <person name="Underwood J."/>
            <person name="Diekhans M."/>
            <person name="Fiddes I."/>
            <person name="Haussler D."/>
            <person name="Eichler E."/>
        </authorList>
    </citation>
    <scope>NUCLEOTIDE SEQUENCE [LARGE SCALE GENOMIC DNA]</scope>
    <source>
        <strain evidence="1">Yerkes chimp pedigree #C0471</strain>
    </source>
</reference>
<feature type="non-terminal residue" evidence="1">
    <location>
        <position position="1"/>
    </location>
</feature>
<comment type="caution">
    <text evidence="1">The sequence shown here is derived from an EMBL/GenBank/DDBJ whole genome shotgun (WGS) entry which is preliminary data.</text>
</comment>
<evidence type="ECO:0000313" key="2">
    <source>
        <dbReference type="Proteomes" id="UP000236370"/>
    </source>
</evidence>
<organism evidence="1 2">
    <name type="scientific">Pan troglodytes</name>
    <name type="common">Chimpanzee</name>
    <dbReference type="NCBI Taxonomy" id="9598"/>
    <lineage>
        <taxon>Eukaryota</taxon>
        <taxon>Metazoa</taxon>
        <taxon>Chordata</taxon>
        <taxon>Craniata</taxon>
        <taxon>Vertebrata</taxon>
        <taxon>Euteleostomi</taxon>
        <taxon>Mammalia</taxon>
        <taxon>Eutheria</taxon>
        <taxon>Euarchontoglires</taxon>
        <taxon>Primates</taxon>
        <taxon>Haplorrhini</taxon>
        <taxon>Catarrhini</taxon>
        <taxon>Hominidae</taxon>
        <taxon>Pan</taxon>
    </lineage>
</organism>
<dbReference type="SMR" id="A0A2J8M5Q1"/>
<sequence>DRMVEILFHYADRALKKCPDQGKIQVMEQHFQAIGMAYRNDWFLNIEPVLHPGINLTWS</sequence>
<accession>A0A2J8M5Q1</accession>
<proteinExistence type="predicted"/>
<gene>
    <name evidence="1" type="ORF">CK820_G0023392</name>
</gene>
<dbReference type="Proteomes" id="UP000236370">
    <property type="component" value="Unassembled WGS sequence"/>
</dbReference>